<keyword evidence="6 7" id="KW-0694">RNA-binding</keyword>
<keyword evidence="10" id="KW-1185">Reference proteome</keyword>
<dbReference type="SUPFAM" id="SSF54211">
    <property type="entry name" value="Ribosomal protein S5 domain 2-like"/>
    <property type="match status" value="1"/>
</dbReference>
<comment type="similarity">
    <text evidence="7">Belongs to the RnpA family.</text>
</comment>
<dbReference type="GO" id="GO:0000049">
    <property type="term" value="F:tRNA binding"/>
    <property type="evidence" value="ECO:0007669"/>
    <property type="project" value="UniProtKB-UniRule"/>
</dbReference>
<dbReference type="GO" id="GO:0001682">
    <property type="term" value="P:tRNA 5'-leader removal"/>
    <property type="evidence" value="ECO:0007669"/>
    <property type="project" value="UniProtKB-UniRule"/>
</dbReference>
<dbReference type="AlphaFoldDB" id="C8W064"/>
<keyword evidence="5 7" id="KW-0378">Hydrolase</keyword>
<dbReference type="Gene3D" id="3.30.230.10">
    <property type="match status" value="1"/>
</dbReference>
<dbReference type="PANTHER" id="PTHR33992">
    <property type="entry name" value="RIBONUCLEASE P PROTEIN COMPONENT"/>
    <property type="match status" value="1"/>
</dbReference>
<evidence type="ECO:0000256" key="8">
    <source>
        <dbReference type="NCBIfam" id="TIGR00188"/>
    </source>
</evidence>
<dbReference type="NCBIfam" id="TIGR00188">
    <property type="entry name" value="rnpA"/>
    <property type="match status" value="1"/>
</dbReference>
<gene>
    <name evidence="7" type="primary">rnpA</name>
    <name evidence="9" type="ordered locus">Dtox_4369</name>
</gene>
<evidence type="ECO:0000256" key="1">
    <source>
        <dbReference type="ARBA" id="ARBA00002663"/>
    </source>
</evidence>
<evidence type="ECO:0000313" key="10">
    <source>
        <dbReference type="Proteomes" id="UP000002217"/>
    </source>
</evidence>
<dbReference type="PROSITE" id="PS00648">
    <property type="entry name" value="RIBONUCLEASE_P"/>
    <property type="match status" value="1"/>
</dbReference>
<evidence type="ECO:0000256" key="7">
    <source>
        <dbReference type="HAMAP-Rule" id="MF_00227"/>
    </source>
</evidence>
<dbReference type="InterPro" id="IPR014721">
    <property type="entry name" value="Ribsml_uS5_D2-typ_fold_subgr"/>
</dbReference>
<comment type="catalytic activity">
    <reaction evidence="7">
        <text>Endonucleolytic cleavage of RNA, removing 5'-extranucleotides from tRNA precursor.</text>
        <dbReference type="EC" id="3.1.26.5"/>
    </reaction>
</comment>
<evidence type="ECO:0000256" key="3">
    <source>
        <dbReference type="ARBA" id="ARBA00022722"/>
    </source>
</evidence>
<reference evidence="9 10" key="1">
    <citation type="journal article" date="2009" name="Stand. Genomic Sci.">
        <title>Complete genome sequence of Desulfotomaculum acetoxidans type strain (5575).</title>
        <authorList>
            <person name="Spring S."/>
            <person name="Lapidus A."/>
            <person name="Schroder M."/>
            <person name="Gleim D."/>
            <person name="Sims D."/>
            <person name="Meincke L."/>
            <person name="Glavina Del Rio T."/>
            <person name="Tice H."/>
            <person name="Copeland A."/>
            <person name="Cheng J.F."/>
            <person name="Lucas S."/>
            <person name="Chen F."/>
            <person name="Nolan M."/>
            <person name="Bruce D."/>
            <person name="Goodwin L."/>
            <person name="Pitluck S."/>
            <person name="Ivanova N."/>
            <person name="Mavromatis K."/>
            <person name="Mikhailova N."/>
            <person name="Pati A."/>
            <person name="Chen A."/>
            <person name="Palaniappan K."/>
            <person name="Land M."/>
            <person name="Hauser L."/>
            <person name="Chang Y.J."/>
            <person name="Jeffries C.D."/>
            <person name="Chain P."/>
            <person name="Saunders E."/>
            <person name="Brettin T."/>
            <person name="Detter J.C."/>
            <person name="Goker M."/>
            <person name="Bristow J."/>
            <person name="Eisen J.A."/>
            <person name="Markowitz V."/>
            <person name="Hugenholtz P."/>
            <person name="Kyrpides N.C."/>
            <person name="Klenk H.P."/>
            <person name="Han C."/>
        </authorList>
    </citation>
    <scope>NUCLEOTIDE SEQUENCE [LARGE SCALE GENOMIC DNA]</scope>
    <source>
        <strain evidence="10">ATCC 49208 / DSM 771 / VKM B-1644</strain>
    </source>
</reference>
<evidence type="ECO:0000256" key="2">
    <source>
        <dbReference type="ARBA" id="ARBA00022694"/>
    </source>
</evidence>
<dbReference type="EMBL" id="CP001720">
    <property type="protein sequence ID" value="ACV65032.1"/>
    <property type="molecule type" value="Genomic_DNA"/>
</dbReference>
<dbReference type="InterPro" id="IPR020539">
    <property type="entry name" value="RNase_P_CS"/>
</dbReference>
<keyword evidence="3 7" id="KW-0540">Nuclease</keyword>
<evidence type="ECO:0000256" key="6">
    <source>
        <dbReference type="ARBA" id="ARBA00022884"/>
    </source>
</evidence>
<dbReference type="GO" id="GO:0042781">
    <property type="term" value="F:3'-tRNA processing endoribonuclease activity"/>
    <property type="evidence" value="ECO:0007669"/>
    <property type="project" value="TreeGrafter"/>
</dbReference>
<protein>
    <recommendedName>
        <fullName evidence="7 8">Ribonuclease P protein component</fullName>
        <shortName evidence="7">RNase P protein</shortName>
        <shortName evidence="7">RNaseP protein</shortName>
        <ecNumber evidence="7 8">3.1.26.5</ecNumber>
    </recommendedName>
    <alternativeName>
        <fullName evidence="7">Protein C5</fullName>
    </alternativeName>
</protein>
<dbReference type="GO" id="GO:0004526">
    <property type="term" value="F:ribonuclease P activity"/>
    <property type="evidence" value="ECO:0007669"/>
    <property type="project" value="UniProtKB-UniRule"/>
</dbReference>
<comment type="subunit">
    <text evidence="7">Consists of a catalytic RNA component (M1 or rnpB) and a protein subunit.</text>
</comment>
<dbReference type="Pfam" id="PF00825">
    <property type="entry name" value="Ribonuclease_P"/>
    <property type="match status" value="1"/>
</dbReference>
<dbReference type="InterPro" id="IPR020568">
    <property type="entry name" value="Ribosomal_Su5_D2-typ_SF"/>
</dbReference>
<name>C8W064_DESAS</name>
<dbReference type="STRING" id="485916.Dtox_4369"/>
<evidence type="ECO:0000256" key="4">
    <source>
        <dbReference type="ARBA" id="ARBA00022759"/>
    </source>
</evidence>
<accession>C8W064</accession>
<keyword evidence="2 7" id="KW-0819">tRNA processing</keyword>
<dbReference type="PANTHER" id="PTHR33992:SF1">
    <property type="entry name" value="RIBONUCLEASE P PROTEIN COMPONENT"/>
    <property type="match status" value="1"/>
</dbReference>
<organism evidence="9 10">
    <name type="scientific">Desulfofarcimen acetoxidans (strain ATCC 49208 / DSM 771 / KCTC 5769 / VKM B-1644 / 5575)</name>
    <name type="common">Desulfotomaculum acetoxidans</name>
    <dbReference type="NCBI Taxonomy" id="485916"/>
    <lineage>
        <taxon>Bacteria</taxon>
        <taxon>Bacillati</taxon>
        <taxon>Bacillota</taxon>
        <taxon>Clostridia</taxon>
        <taxon>Eubacteriales</taxon>
        <taxon>Peptococcaceae</taxon>
        <taxon>Desulfofarcimen</taxon>
    </lineage>
</organism>
<dbReference type="KEGG" id="dae:Dtox_4369"/>
<dbReference type="InterPro" id="IPR000100">
    <property type="entry name" value="RNase_P"/>
</dbReference>
<keyword evidence="4 7" id="KW-0255">Endonuclease</keyword>
<dbReference type="OrthoDB" id="9810867at2"/>
<dbReference type="HOGENOM" id="CLU_117179_9_1_9"/>
<proteinExistence type="inferred from homology"/>
<dbReference type="EC" id="3.1.26.5" evidence="7 8"/>
<sequence length="109" mass="12626">MANFITLRKNSEYKKVYVTGRSVANRFFVIFAITNSLNNSRFGFSVGKKIGKAVLRNRIRRLLKEICRLNNDIFPVGYDFVILARKDVVTLNFDQMKNHLAKLVLKLSK</sequence>
<comment type="function">
    <text evidence="1 7">RNaseP catalyzes the removal of the 5'-leader sequence from pre-tRNA to produce the mature 5'-terminus. It can also cleave other RNA substrates such as 4.5S RNA. The protein component plays an auxiliary but essential role in vivo by binding to the 5'-leader sequence and broadening the substrate specificity of the ribozyme.</text>
</comment>
<dbReference type="GO" id="GO:0030677">
    <property type="term" value="C:ribonuclease P complex"/>
    <property type="evidence" value="ECO:0007669"/>
    <property type="project" value="TreeGrafter"/>
</dbReference>
<evidence type="ECO:0000256" key="5">
    <source>
        <dbReference type="ARBA" id="ARBA00022801"/>
    </source>
</evidence>
<dbReference type="HAMAP" id="MF_00227">
    <property type="entry name" value="RNase_P"/>
    <property type="match status" value="1"/>
</dbReference>
<dbReference type="RefSeq" id="WP_015759701.1">
    <property type="nucleotide sequence ID" value="NC_013216.1"/>
</dbReference>
<dbReference type="eggNOG" id="COG0594">
    <property type="taxonomic scope" value="Bacteria"/>
</dbReference>
<evidence type="ECO:0000313" key="9">
    <source>
        <dbReference type="EMBL" id="ACV65032.1"/>
    </source>
</evidence>
<dbReference type="Proteomes" id="UP000002217">
    <property type="component" value="Chromosome"/>
</dbReference>